<sequence>MVMIFKKLPLFLLTGITLSSCVTRKLYNDLDQQYQNVLKENERLNSDLELLNTSNKDLEQIKKQLADQLKDLQQERSNLNAEIIAAQNKLKDLKDSYTNLEKHSEETLRAEAARLAKAKSELEEKANRVLELENILAENDRQMKTLKDNLAQALNDFEGRGLSIEQKNGRVYVSMENKLLFNSGSWTINNEGKKAVVELGKVLADNNDISVLIEGHTDNDKVLGNLGEGVQNNWDLSTKRALTIVAVLVENPSINKKNLTAAGRSEYAPVADSNTPEGKSKNRRIEIILTPNLDKINQMLNQI</sequence>
<dbReference type="SUPFAM" id="SSF103088">
    <property type="entry name" value="OmpA-like"/>
    <property type="match status" value="1"/>
</dbReference>
<accession>A0A4R7EV58</accession>
<proteinExistence type="predicted"/>
<keyword evidence="1" id="KW-0472">Membrane</keyword>
<dbReference type="InterPro" id="IPR006665">
    <property type="entry name" value="OmpA-like"/>
</dbReference>
<evidence type="ECO:0000259" key="3">
    <source>
        <dbReference type="PROSITE" id="PS51123"/>
    </source>
</evidence>
<name>A0A4R7EV58_9FLAO</name>
<dbReference type="PANTHER" id="PTHR30329:SF21">
    <property type="entry name" value="LIPOPROTEIN YIAD-RELATED"/>
    <property type="match status" value="1"/>
</dbReference>
<evidence type="ECO:0000313" key="4">
    <source>
        <dbReference type="EMBL" id="TDS57888.1"/>
    </source>
</evidence>
<dbReference type="GO" id="GO:0016020">
    <property type="term" value="C:membrane"/>
    <property type="evidence" value="ECO:0007669"/>
    <property type="project" value="UniProtKB-UniRule"/>
</dbReference>
<reference evidence="4 5" key="1">
    <citation type="submission" date="2019-03" db="EMBL/GenBank/DDBJ databases">
        <title>Genomic Encyclopedia of Archaeal and Bacterial Type Strains, Phase II (KMG-II): from individual species to whole genera.</title>
        <authorList>
            <person name="Goeker M."/>
        </authorList>
    </citation>
    <scope>NUCLEOTIDE SEQUENCE [LARGE SCALE GENOMIC DNA]</scope>
    <source>
        <strain evidence="4 5">DSM 28213</strain>
    </source>
</reference>
<evidence type="ECO:0000256" key="1">
    <source>
        <dbReference type="PROSITE-ProRule" id="PRU00473"/>
    </source>
</evidence>
<dbReference type="EMBL" id="SOAG01000014">
    <property type="protein sequence ID" value="TDS57888.1"/>
    <property type="molecule type" value="Genomic_DNA"/>
</dbReference>
<keyword evidence="5" id="KW-1185">Reference proteome</keyword>
<evidence type="ECO:0000256" key="2">
    <source>
        <dbReference type="SAM" id="Coils"/>
    </source>
</evidence>
<organism evidence="4 5">
    <name type="scientific">Myroides indicus</name>
    <dbReference type="NCBI Taxonomy" id="1323422"/>
    <lineage>
        <taxon>Bacteria</taxon>
        <taxon>Pseudomonadati</taxon>
        <taxon>Bacteroidota</taxon>
        <taxon>Flavobacteriia</taxon>
        <taxon>Flavobacteriales</taxon>
        <taxon>Flavobacteriaceae</taxon>
        <taxon>Myroides</taxon>
    </lineage>
</organism>
<feature type="domain" description="OmpA-like" evidence="3">
    <location>
        <begin position="168"/>
        <end position="293"/>
    </location>
</feature>
<dbReference type="InterPro" id="IPR050330">
    <property type="entry name" value="Bact_OuterMem_StrucFunc"/>
</dbReference>
<dbReference type="PROSITE" id="PS51257">
    <property type="entry name" value="PROKAR_LIPOPROTEIN"/>
    <property type="match status" value="1"/>
</dbReference>
<keyword evidence="2" id="KW-0175">Coiled coil</keyword>
<dbReference type="InterPro" id="IPR036737">
    <property type="entry name" value="OmpA-like_sf"/>
</dbReference>
<protein>
    <submittedName>
        <fullName evidence="4">Chemotaxis protein MotB</fullName>
    </submittedName>
</protein>
<dbReference type="CDD" id="cd07185">
    <property type="entry name" value="OmpA_C-like"/>
    <property type="match status" value="1"/>
</dbReference>
<gene>
    <name evidence="4" type="ORF">C8P70_11421</name>
</gene>
<feature type="coiled-coil region" evidence="2">
    <location>
        <begin position="27"/>
        <end position="156"/>
    </location>
</feature>
<dbReference type="Gene3D" id="1.10.287.1490">
    <property type="match status" value="1"/>
</dbReference>
<dbReference type="Pfam" id="PF00691">
    <property type="entry name" value="OmpA"/>
    <property type="match status" value="1"/>
</dbReference>
<dbReference type="Gene3D" id="3.30.1330.60">
    <property type="entry name" value="OmpA-like domain"/>
    <property type="match status" value="1"/>
</dbReference>
<comment type="caution">
    <text evidence="4">The sequence shown here is derived from an EMBL/GenBank/DDBJ whole genome shotgun (WGS) entry which is preliminary data.</text>
</comment>
<dbReference type="AlphaFoldDB" id="A0A4R7EV58"/>
<dbReference type="PANTHER" id="PTHR30329">
    <property type="entry name" value="STATOR ELEMENT OF FLAGELLAR MOTOR COMPLEX"/>
    <property type="match status" value="1"/>
</dbReference>
<dbReference type="PROSITE" id="PS51123">
    <property type="entry name" value="OMPA_2"/>
    <property type="match status" value="1"/>
</dbReference>
<evidence type="ECO:0000313" key="5">
    <source>
        <dbReference type="Proteomes" id="UP000295215"/>
    </source>
</evidence>
<dbReference type="Proteomes" id="UP000295215">
    <property type="component" value="Unassembled WGS sequence"/>
</dbReference>